<dbReference type="EMBL" id="BQNB010017266">
    <property type="protein sequence ID" value="GJT61192.1"/>
    <property type="molecule type" value="Genomic_DNA"/>
</dbReference>
<evidence type="ECO:0008006" key="3">
    <source>
        <dbReference type="Google" id="ProtNLM"/>
    </source>
</evidence>
<name>A0ABQ5FF67_9ASTR</name>
<reference evidence="1" key="1">
    <citation type="journal article" date="2022" name="Int. J. Mol. Sci.">
        <title>Draft Genome of Tanacetum Coccineum: Genomic Comparison of Closely Related Tanacetum-Family Plants.</title>
        <authorList>
            <person name="Yamashiro T."/>
            <person name="Shiraishi A."/>
            <person name="Nakayama K."/>
            <person name="Satake H."/>
        </authorList>
    </citation>
    <scope>NUCLEOTIDE SEQUENCE</scope>
</reference>
<sequence>MASEQSSSRPVLHEMTLGTLSSGLVPQPPSSTPFVPLTRDNWDTLLQPLFDEYFHPLPCVDHPVPKVVGLVSAVLTGLPSSTSVDQDAPSLKPSSEESSFQVVILNNVHLVNQPPIHISKWTKDHPIDNVIGDPSRPVSTRHQLQNEALFCYCVTFLSSGEPKSYKEALTESCWIKAMQEELNEFERLKV</sequence>
<evidence type="ECO:0000313" key="2">
    <source>
        <dbReference type="Proteomes" id="UP001151760"/>
    </source>
</evidence>
<dbReference type="Proteomes" id="UP001151760">
    <property type="component" value="Unassembled WGS sequence"/>
</dbReference>
<keyword evidence="2" id="KW-1185">Reference proteome</keyword>
<accession>A0ABQ5FF67</accession>
<proteinExistence type="predicted"/>
<evidence type="ECO:0000313" key="1">
    <source>
        <dbReference type="EMBL" id="GJT61192.1"/>
    </source>
</evidence>
<gene>
    <name evidence="1" type="ORF">Tco_1004725</name>
</gene>
<organism evidence="1 2">
    <name type="scientific">Tanacetum coccineum</name>
    <dbReference type="NCBI Taxonomy" id="301880"/>
    <lineage>
        <taxon>Eukaryota</taxon>
        <taxon>Viridiplantae</taxon>
        <taxon>Streptophyta</taxon>
        <taxon>Embryophyta</taxon>
        <taxon>Tracheophyta</taxon>
        <taxon>Spermatophyta</taxon>
        <taxon>Magnoliopsida</taxon>
        <taxon>eudicotyledons</taxon>
        <taxon>Gunneridae</taxon>
        <taxon>Pentapetalae</taxon>
        <taxon>asterids</taxon>
        <taxon>campanulids</taxon>
        <taxon>Asterales</taxon>
        <taxon>Asteraceae</taxon>
        <taxon>Asteroideae</taxon>
        <taxon>Anthemideae</taxon>
        <taxon>Anthemidinae</taxon>
        <taxon>Tanacetum</taxon>
    </lineage>
</organism>
<protein>
    <recommendedName>
        <fullName evidence="3">Integrase, catalytic region, zinc finger, CCHC-type, peptidase aspartic, catalytic</fullName>
    </recommendedName>
</protein>
<comment type="caution">
    <text evidence="1">The sequence shown here is derived from an EMBL/GenBank/DDBJ whole genome shotgun (WGS) entry which is preliminary data.</text>
</comment>
<reference evidence="1" key="2">
    <citation type="submission" date="2022-01" db="EMBL/GenBank/DDBJ databases">
        <authorList>
            <person name="Yamashiro T."/>
            <person name="Shiraishi A."/>
            <person name="Satake H."/>
            <person name="Nakayama K."/>
        </authorList>
    </citation>
    <scope>NUCLEOTIDE SEQUENCE</scope>
</reference>